<proteinExistence type="predicted"/>
<organism evidence="4 5">
    <name type="scientific">Pelosinus propionicus DSM 13327</name>
    <dbReference type="NCBI Taxonomy" id="1123291"/>
    <lineage>
        <taxon>Bacteria</taxon>
        <taxon>Bacillati</taxon>
        <taxon>Bacillota</taxon>
        <taxon>Negativicutes</taxon>
        <taxon>Selenomonadales</taxon>
        <taxon>Sporomusaceae</taxon>
        <taxon>Pelosinus</taxon>
    </lineage>
</organism>
<keyword evidence="5" id="KW-1185">Reference proteome</keyword>
<dbReference type="Pfam" id="PF13604">
    <property type="entry name" value="AAA_30"/>
    <property type="match status" value="1"/>
</dbReference>
<name>A0A1I4Q9P9_9FIRM</name>
<keyword evidence="1" id="KW-0547">Nucleotide-binding</keyword>
<protein>
    <submittedName>
        <fullName evidence="4">Exodeoxyribonuclease-5</fullName>
    </submittedName>
</protein>
<dbReference type="EMBL" id="FOTS01000090">
    <property type="protein sequence ID" value="SFM36821.1"/>
    <property type="molecule type" value="Genomic_DNA"/>
</dbReference>
<reference evidence="5" key="1">
    <citation type="submission" date="2016-10" db="EMBL/GenBank/DDBJ databases">
        <authorList>
            <person name="Varghese N."/>
            <person name="Submissions S."/>
        </authorList>
    </citation>
    <scope>NUCLEOTIDE SEQUENCE [LARGE SCALE GENOMIC DNA]</scope>
    <source>
        <strain evidence="5">DSM 13327</strain>
    </source>
</reference>
<dbReference type="PANTHER" id="PTHR43788">
    <property type="entry name" value="DNA2/NAM7 HELICASE FAMILY MEMBER"/>
    <property type="match status" value="1"/>
</dbReference>
<dbReference type="OrthoDB" id="9803432at2"/>
<sequence length="400" mass="45942">MLNRMQQVGFDRAKKWWLDGNEQIFKIAGYAGTGKTYLSSMVSAELAENKIAFCAYTGKAALVMQQRGMPATTIHRLIYETIPVETLCEDDNGKSFYRVKYKTKLKEYLDPKPSIIMVDEASMIDTKTLNDLLSFGIPIIAVGDPFQLPPVQGKESELLINPDVTLEEIMRQDEGSPIAYLAEKIRKGKPLREDESYPDCIWQMSKTDLFSNLEIFKWADQFIAARNATVNSINHQARQYFGFTGDLPIVGDKMICRRNFWDTLLVDGRLPTPLVNGLIGYVTKVEEKQIISKLPWKPDGFMFSSNQLNLRPIFEDEAEFTELKYNPLALWENDQQRRNALKGIILQYGYCITCHASQGSEWDNVVLYDDSWPDRNDPTQQARWRYTGVTRAAKKLIWLR</sequence>
<dbReference type="STRING" id="1123291.SAMN04490355_10902"/>
<dbReference type="SUPFAM" id="SSF52540">
    <property type="entry name" value="P-loop containing nucleoside triphosphate hydrolases"/>
    <property type="match status" value="1"/>
</dbReference>
<gene>
    <name evidence="4" type="ORF">SAMN04490355_10902</name>
</gene>
<dbReference type="Pfam" id="PF13538">
    <property type="entry name" value="UvrD_C_2"/>
    <property type="match status" value="1"/>
</dbReference>
<accession>A0A1I4Q9P9</accession>
<keyword evidence="2" id="KW-0067">ATP-binding</keyword>
<dbReference type="InterPro" id="IPR027417">
    <property type="entry name" value="P-loop_NTPase"/>
</dbReference>
<feature type="domain" description="UvrD-like helicase C-terminal" evidence="3">
    <location>
        <begin position="348"/>
        <end position="397"/>
    </location>
</feature>
<dbReference type="InterPro" id="IPR050534">
    <property type="entry name" value="Coronavir_polyprotein_1ab"/>
</dbReference>
<dbReference type="GO" id="GO:0005524">
    <property type="term" value="F:ATP binding"/>
    <property type="evidence" value="ECO:0007669"/>
    <property type="project" value="UniProtKB-KW"/>
</dbReference>
<dbReference type="InterPro" id="IPR027785">
    <property type="entry name" value="UvrD-like_helicase_C"/>
</dbReference>
<dbReference type="CDD" id="cd18809">
    <property type="entry name" value="SF1_C_RecD"/>
    <property type="match status" value="1"/>
</dbReference>
<dbReference type="AlphaFoldDB" id="A0A1I4Q9P9"/>
<evidence type="ECO:0000313" key="4">
    <source>
        <dbReference type="EMBL" id="SFM36821.1"/>
    </source>
</evidence>
<evidence type="ECO:0000259" key="3">
    <source>
        <dbReference type="Pfam" id="PF13538"/>
    </source>
</evidence>
<dbReference type="PANTHER" id="PTHR43788:SF6">
    <property type="entry name" value="DNA HELICASE B"/>
    <property type="match status" value="1"/>
</dbReference>
<dbReference type="GO" id="GO:0003678">
    <property type="term" value="F:DNA helicase activity"/>
    <property type="evidence" value="ECO:0007669"/>
    <property type="project" value="UniProtKB-ARBA"/>
</dbReference>
<dbReference type="RefSeq" id="WP_090944489.1">
    <property type="nucleotide sequence ID" value="NZ_FOTS01000090.1"/>
</dbReference>
<evidence type="ECO:0000256" key="1">
    <source>
        <dbReference type="ARBA" id="ARBA00022741"/>
    </source>
</evidence>
<dbReference type="Gene3D" id="3.40.50.300">
    <property type="entry name" value="P-loop containing nucleotide triphosphate hydrolases"/>
    <property type="match status" value="2"/>
</dbReference>
<dbReference type="Proteomes" id="UP000199520">
    <property type="component" value="Unassembled WGS sequence"/>
</dbReference>
<evidence type="ECO:0000256" key="2">
    <source>
        <dbReference type="ARBA" id="ARBA00022840"/>
    </source>
</evidence>
<evidence type="ECO:0000313" key="5">
    <source>
        <dbReference type="Proteomes" id="UP000199520"/>
    </source>
</evidence>